<organism evidence="3 4">
    <name type="scientific">Candidatus Brachybacterium merdavium</name>
    <dbReference type="NCBI Taxonomy" id="2838513"/>
    <lineage>
        <taxon>Bacteria</taxon>
        <taxon>Bacillati</taxon>
        <taxon>Actinomycetota</taxon>
        <taxon>Actinomycetes</taxon>
        <taxon>Micrococcales</taxon>
        <taxon>Dermabacteraceae</taxon>
        <taxon>Brachybacterium</taxon>
    </lineage>
</organism>
<dbReference type="InterPro" id="IPR050490">
    <property type="entry name" value="Bact_solute-bd_prot1"/>
</dbReference>
<name>A0A9D2LBD2_9MICO</name>
<sequence>MTRRSALVSGAALASTAVLSSCGGSDDDAETLDKIANPDENINPEGMPIVDEQVTITFMSARPTTTAEDWNDVSAVKAAEELTNVHVDFGLVPQDGAAERRNLALTSGDYPEAFYRTGLGTGDIAKYGEQGTFIPLNDLLDEYMPNLTAILDDNPSIREGLTFPDGNIYTLPQIYDPEFLGMRYMFKLWARQDWLDDFGMDAPETLEEYEAYLEEAVGTIDGAIGLADAVNLNDALACFYGSFGVANKGTAAGPVDLDPDTGKVRYFPITDDYRELMEYLHGLYSKGLILDDIFASDRAKFNTYGTDGQLASCATQTPAGFFGEEGESYIPLRPLTRNADDEPVWHAVRSELAGIGQFAMTDRCEHPIELARWMDFWFSEEGARMFFMGVEGESFEDVDGRYELLPEITDGKSIDDGLKPHALYMGGSYPGWATDEWFRGVENTPQSIEGSELVSEYAIDDVWSAFTFTAEESDMLASVGTDLGKYLDESRSAFITGQLPLSEWDTFVTTLEDIGLSDFMEAQQAAFDRRQ</sequence>
<dbReference type="PANTHER" id="PTHR43649:SF33">
    <property type="entry name" value="POLYGALACTURONAN_RHAMNOGALACTURONAN-BINDING PROTEIN YTCQ"/>
    <property type="match status" value="1"/>
</dbReference>
<dbReference type="Proteomes" id="UP000823823">
    <property type="component" value="Unassembled WGS sequence"/>
</dbReference>
<dbReference type="SUPFAM" id="SSF53850">
    <property type="entry name" value="Periplasmic binding protein-like II"/>
    <property type="match status" value="1"/>
</dbReference>
<dbReference type="AlphaFoldDB" id="A0A9D2LBD2"/>
<accession>A0A9D2LBD2</accession>
<dbReference type="EMBL" id="DWZH01000017">
    <property type="protein sequence ID" value="HJB09363.1"/>
    <property type="molecule type" value="Genomic_DNA"/>
</dbReference>
<evidence type="ECO:0000313" key="4">
    <source>
        <dbReference type="Proteomes" id="UP000823823"/>
    </source>
</evidence>
<evidence type="ECO:0000256" key="1">
    <source>
        <dbReference type="ARBA" id="ARBA00022729"/>
    </source>
</evidence>
<keyword evidence="1 2" id="KW-0732">Signal</keyword>
<dbReference type="Gene3D" id="3.40.190.10">
    <property type="entry name" value="Periplasmic binding protein-like II"/>
    <property type="match status" value="2"/>
</dbReference>
<evidence type="ECO:0000313" key="3">
    <source>
        <dbReference type="EMBL" id="HJB09363.1"/>
    </source>
</evidence>
<reference evidence="3" key="1">
    <citation type="journal article" date="2021" name="PeerJ">
        <title>Extensive microbial diversity within the chicken gut microbiome revealed by metagenomics and culture.</title>
        <authorList>
            <person name="Gilroy R."/>
            <person name="Ravi A."/>
            <person name="Getino M."/>
            <person name="Pursley I."/>
            <person name="Horton D.L."/>
            <person name="Alikhan N.F."/>
            <person name="Baker D."/>
            <person name="Gharbi K."/>
            <person name="Hall N."/>
            <person name="Watson M."/>
            <person name="Adriaenssens E.M."/>
            <person name="Foster-Nyarko E."/>
            <person name="Jarju S."/>
            <person name="Secka A."/>
            <person name="Antonio M."/>
            <person name="Oren A."/>
            <person name="Chaudhuri R.R."/>
            <person name="La Ragione R."/>
            <person name="Hildebrand F."/>
            <person name="Pallen M.J."/>
        </authorList>
    </citation>
    <scope>NUCLEOTIDE SEQUENCE</scope>
    <source>
        <strain evidence="3">ChiHjej13B12-24818</strain>
    </source>
</reference>
<protein>
    <submittedName>
        <fullName evidence="3">Extracellular solute-binding protein</fullName>
    </submittedName>
</protein>
<gene>
    <name evidence="3" type="ORF">H9786_02350</name>
</gene>
<comment type="caution">
    <text evidence="3">The sequence shown here is derived from an EMBL/GenBank/DDBJ whole genome shotgun (WGS) entry which is preliminary data.</text>
</comment>
<feature type="signal peptide" evidence="2">
    <location>
        <begin position="1"/>
        <end position="20"/>
    </location>
</feature>
<feature type="chain" id="PRO_5038920393" evidence="2">
    <location>
        <begin position="21"/>
        <end position="531"/>
    </location>
</feature>
<dbReference type="PANTHER" id="PTHR43649">
    <property type="entry name" value="ARABINOSE-BINDING PROTEIN-RELATED"/>
    <property type="match status" value="1"/>
</dbReference>
<evidence type="ECO:0000256" key="2">
    <source>
        <dbReference type="SAM" id="SignalP"/>
    </source>
</evidence>
<proteinExistence type="predicted"/>
<dbReference type="PROSITE" id="PS51257">
    <property type="entry name" value="PROKAR_LIPOPROTEIN"/>
    <property type="match status" value="1"/>
</dbReference>
<reference evidence="3" key="2">
    <citation type="submission" date="2021-04" db="EMBL/GenBank/DDBJ databases">
        <authorList>
            <person name="Gilroy R."/>
        </authorList>
    </citation>
    <scope>NUCLEOTIDE SEQUENCE</scope>
    <source>
        <strain evidence="3">ChiHjej13B12-24818</strain>
    </source>
</reference>